<proteinExistence type="predicted"/>
<sequence length="178" mass="18968">MCQLLQQLESNDITSLTLEASPKEALEKKKPDELIDALSKNTSVTTLVLQKDFLACLRGDVRSKLMQTIAKLPSLQSVTLGNSLLLAPDLTNLVVSVKSLCTLTLDEICLQGEPAMVQDLQVALASHGKLKSFTVTNCMASNQEVDMKALEDVKLGSSCAGRDAAIDPAADVDTAHAA</sequence>
<protein>
    <submittedName>
        <fullName evidence="1">Uncharacterized protein</fullName>
    </submittedName>
</protein>
<dbReference type="AlphaFoldDB" id="A0A9K3KAF8"/>
<reference evidence="1" key="1">
    <citation type="journal article" date="2021" name="Sci. Rep.">
        <title>Diploid genomic architecture of Nitzschia inconspicua, an elite biomass production diatom.</title>
        <authorList>
            <person name="Oliver A."/>
            <person name="Podell S."/>
            <person name="Pinowska A."/>
            <person name="Traller J.C."/>
            <person name="Smith S.R."/>
            <person name="McClure R."/>
            <person name="Beliaev A."/>
            <person name="Bohutskyi P."/>
            <person name="Hill E.A."/>
            <person name="Rabines A."/>
            <person name="Zheng H."/>
            <person name="Allen L.Z."/>
            <person name="Kuo A."/>
            <person name="Grigoriev I.V."/>
            <person name="Allen A.E."/>
            <person name="Hazlebeck D."/>
            <person name="Allen E.E."/>
        </authorList>
    </citation>
    <scope>NUCLEOTIDE SEQUENCE</scope>
    <source>
        <strain evidence="1">Hildebrandi</strain>
    </source>
</reference>
<reference evidence="1" key="2">
    <citation type="submission" date="2021-04" db="EMBL/GenBank/DDBJ databases">
        <authorList>
            <person name="Podell S."/>
        </authorList>
    </citation>
    <scope>NUCLEOTIDE SEQUENCE</scope>
    <source>
        <strain evidence="1">Hildebrandi</strain>
    </source>
</reference>
<dbReference type="EMBL" id="JAGRRH010000028">
    <property type="protein sequence ID" value="KAG7339966.1"/>
    <property type="molecule type" value="Genomic_DNA"/>
</dbReference>
<dbReference type="Proteomes" id="UP000693970">
    <property type="component" value="Unassembled WGS sequence"/>
</dbReference>
<evidence type="ECO:0000313" key="2">
    <source>
        <dbReference type="Proteomes" id="UP000693970"/>
    </source>
</evidence>
<accession>A0A9K3KAF8</accession>
<dbReference type="OrthoDB" id="188902at2759"/>
<evidence type="ECO:0000313" key="1">
    <source>
        <dbReference type="EMBL" id="KAG7339966.1"/>
    </source>
</evidence>
<comment type="caution">
    <text evidence="1">The sequence shown here is derived from an EMBL/GenBank/DDBJ whole genome shotgun (WGS) entry which is preliminary data.</text>
</comment>
<name>A0A9K3KAF8_9STRA</name>
<keyword evidence="2" id="KW-1185">Reference proteome</keyword>
<gene>
    <name evidence="1" type="ORF">IV203_006369</name>
</gene>
<organism evidence="1 2">
    <name type="scientific">Nitzschia inconspicua</name>
    <dbReference type="NCBI Taxonomy" id="303405"/>
    <lineage>
        <taxon>Eukaryota</taxon>
        <taxon>Sar</taxon>
        <taxon>Stramenopiles</taxon>
        <taxon>Ochrophyta</taxon>
        <taxon>Bacillariophyta</taxon>
        <taxon>Bacillariophyceae</taxon>
        <taxon>Bacillariophycidae</taxon>
        <taxon>Bacillariales</taxon>
        <taxon>Bacillariaceae</taxon>
        <taxon>Nitzschia</taxon>
    </lineage>
</organism>